<feature type="non-terminal residue" evidence="7">
    <location>
        <position position="169"/>
    </location>
</feature>
<evidence type="ECO:0000256" key="4">
    <source>
        <dbReference type="ARBA" id="ARBA00044613"/>
    </source>
</evidence>
<dbReference type="EMBL" id="KN612364">
    <property type="protein sequence ID" value="KHJ75825.1"/>
    <property type="molecule type" value="Genomic_DNA"/>
</dbReference>
<evidence type="ECO:0000256" key="3">
    <source>
        <dbReference type="ARBA" id="ARBA00023152"/>
    </source>
</evidence>
<dbReference type="GO" id="GO:0005739">
    <property type="term" value="C:mitochondrion"/>
    <property type="evidence" value="ECO:0007669"/>
    <property type="project" value="TreeGrafter"/>
</dbReference>
<dbReference type="OrthoDB" id="419537at2759"/>
<dbReference type="PROSITE" id="PS51748">
    <property type="entry name" value="HEXOKINASE_2"/>
    <property type="match status" value="1"/>
</dbReference>
<dbReference type="InterPro" id="IPR043129">
    <property type="entry name" value="ATPase_NBD"/>
</dbReference>
<dbReference type="GO" id="GO:0001678">
    <property type="term" value="P:intracellular glucose homeostasis"/>
    <property type="evidence" value="ECO:0007669"/>
    <property type="project" value="InterPro"/>
</dbReference>
<comment type="pathway">
    <text evidence="2">Carbohydrate metabolism; hexose metabolism.</text>
</comment>
<evidence type="ECO:0000256" key="5">
    <source>
        <dbReference type="RuleBase" id="RU362007"/>
    </source>
</evidence>
<evidence type="ECO:0000313" key="7">
    <source>
        <dbReference type="EMBL" id="KHJ75825.1"/>
    </source>
</evidence>
<evidence type="ECO:0000256" key="2">
    <source>
        <dbReference type="ARBA" id="ARBA00005028"/>
    </source>
</evidence>
<comment type="similarity">
    <text evidence="5">Belongs to the hexokinase family.</text>
</comment>
<dbReference type="GO" id="GO:0005524">
    <property type="term" value="F:ATP binding"/>
    <property type="evidence" value="ECO:0007669"/>
    <property type="project" value="UniProtKB-UniRule"/>
</dbReference>
<gene>
    <name evidence="7" type="ORF">OESDEN_24558</name>
</gene>
<reference evidence="7 8" key="1">
    <citation type="submission" date="2014-03" db="EMBL/GenBank/DDBJ databases">
        <title>Draft genome of the hookworm Oesophagostomum dentatum.</title>
        <authorList>
            <person name="Mitreva M."/>
        </authorList>
    </citation>
    <scope>NUCLEOTIDE SEQUENCE [LARGE SCALE GENOMIC DNA]</scope>
    <source>
        <strain evidence="7 8">OD-Hann</strain>
    </source>
</reference>
<dbReference type="InterPro" id="IPR022673">
    <property type="entry name" value="Hexokinase_C"/>
</dbReference>
<name>A0A0B1RXS8_OESDE</name>
<dbReference type="SUPFAM" id="SSF53067">
    <property type="entry name" value="Actin-like ATPase domain"/>
    <property type="match status" value="1"/>
</dbReference>
<evidence type="ECO:0000313" key="8">
    <source>
        <dbReference type="Proteomes" id="UP000053660"/>
    </source>
</evidence>
<keyword evidence="5 7" id="KW-0418">Kinase</keyword>
<dbReference type="PRINTS" id="PR00475">
    <property type="entry name" value="HEXOKINASE"/>
</dbReference>
<comment type="pathway">
    <text evidence="1">Carbohydrate degradation; glycolysis; D-glyceraldehyde 3-phosphate and glycerone phosphate from D-glucose: step 1/4.</text>
</comment>
<dbReference type="GO" id="GO:0004340">
    <property type="term" value="F:glucokinase activity"/>
    <property type="evidence" value="ECO:0007669"/>
    <property type="project" value="TreeGrafter"/>
</dbReference>
<dbReference type="InterPro" id="IPR001312">
    <property type="entry name" value="Hexokinase"/>
</dbReference>
<comment type="catalytic activity">
    <reaction evidence="4">
        <text>a D-hexose + ATP = a D-hexose 6-phosphate + ADP + H(+)</text>
        <dbReference type="Rhea" id="RHEA:22740"/>
        <dbReference type="ChEBI" id="CHEBI:4194"/>
        <dbReference type="ChEBI" id="CHEBI:15378"/>
        <dbReference type="ChEBI" id="CHEBI:30616"/>
        <dbReference type="ChEBI" id="CHEBI:229467"/>
        <dbReference type="ChEBI" id="CHEBI:456216"/>
        <dbReference type="EC" id="2.7.1.1"/>
    </reaction>
    <physiologicalReaction direction="left-to-right" evidence="4">
        <dbReference type="Rhea" id="RHEA:22741"/>
    </physiologicalReaction>
</comment>
<sequence length="169" mass="18847">MYMGELVRIVLEKLARKGLVFKGEYDAISKRQCFPTKYVSEIETEMEDIAKARLGAKTREILTKIGIKSISDEDCQIVAYVCSMISTRAAHLTAAAISQVLNRMKRNFKVTVGVDGTVYRLHPFFKRILQEKINCLIDKGLEYQLMLSADGSGIGAAVVAAVATRMKHE</sequence>
<evidence type="ECO:0000256" key="1">
    <source>
        <dbReference type="ARBA" id="ARBA00004888"/>
    </source>
</evidence>
<dbReference type="GO" id="GO:0005536">
    <property type="term" value="F:D-glucose binding"/>
    <property type="evidence" value="ECO:0007669"/>
    <property type="project" value="InterPro"/>
</dbReference>
<dbReference type="Pfam" id="PF03727">
    <property type="entry name" value="Hexokinase_2"/>
    <property type="match status" value="1"/>
</dbReference>
<dbReference type="AlphaFoldDB" id="A0A0B1RXS8"/>
<keyword evidence="8" id="KW-1185">Reference proteome</keyword>
<keyword evidence="3 5" id="KW-0324">Glycolysis</keyword>
<feature type="domain" description="Hexokinase C-terminal" evidence="6">
    <location>
        <begin position="1"/>
        <end position="162"/>
    </location>
</feature>
<dbReference type="EC" id="2.7.1.-" evidence="5"/>
<dbReference type="GO" id="GO:0005829">
    <property type="term" value="C:cytosol"/>
    <property type="evidence" value="ECO:0007669"/>
    <property type="project" value="TreeGrafter"/>
</dbReference>
<dbReference type="GO" id="GO:0008865">
    <property type="term" value="F:fructokinase activity"/>
    <property type="evidence" value="ECO:0007669"/>
    <property type="project" value="TreeGrafter"/>
</dbReference>
<evidence type="ECO:0000259" key="6">
    <source>
        <dbReference type="Pfam" id="PF03727"/>
    </source>
</evidence>
<dbReference type="GO" id="GO:0006006">
    <property type="term" value="P:glucose metabolic process"/>
    <property type="evidence" value="ECO:0007669"/>
    <property type="project" value="TreeGrafter"/>
</dbReference>
<keyword evidence="5" id="KW-0808">Transferase</keyword>
<dbReference type="PANTHER" id="PTHR19443">
    <property type="entry name" value="HEXOKINASE"/>
    <property type="match status" value="1"/>
</dbReference>
<keyword evidence="5" id="KW-0547">Nucleotide-binding</keyword>
<dbReference type="Gene3D" id="3.40.367.20">
    <property type="match status" value="1"/>
</dbReference>
<dbReference type="Proteomes" id="UP000053660">
    <property type="component" value="Unassembled WGS sequence"/>
</dbReference>
<keyword evidence="5" id="KW-0067">ATP-binding</keyword>
<proteinExistence type="inferred from homology"/>
<dbReference type="PANTHER" id="PTHR19443:SF16">
    <property type="entry name" value="HEXOKINASE TYPE 1-RELATED"/>
    <property type="match status" value="1"/>
</dbReference>
<protein>
    <recommendedName>
        <fullName evidence="5">Phosphotransferase</fullName>
        <ecNumber evidence="5">2.7.1.-</ecNumber>
    </recommendedName>
</protein>
<organism evidence="7 8">
    <name type="scientific">Oesophagostomum dentatum</name>
    <name type="common">Nodular worm</name>
    <dbReference type="NCBI Taxonomy" id="61180"/>
    <lineage>
        <taxon>Eukaryota</taxon>
        <taxon>Metazoa</taxon>
        <taxon>Ecdysozoa</taxon>
        <taxon>Nematoda</taxon>
        <taxon>Chromadorea</taxon>
        <taxon>Rhabditida</taxon>
        <taxon>Rhabditina</taxon>
        <taxon>Rhabditomorpha</taxon>
        <taxon>Strongyloidea</taxon>
        <taxon>Strongylidae</taxon>
        <taxon>Oesophagostomum</taxon>
    </lineage>
</organism>
<dbReference type="GO" id="GO:0006096">
    <property type="term" value="P:glycolytic process"/>
    <property type="evidence" value="ECO:0007669"/>
    <property type="project" value="UniProtKB-KW"/>
</dbReference>
<accession>A0A0B1RXS8</accession>